<dbReference type="FunFam" id="1.20.59.10:FF:000001">
    <property type="entry name" value="T-protein"/>
    <property type="match status" value="1"/>
</dbReference>
<dbReference type="GO" id="GO:0005737">
    <property type="term" value="C:cytoplasm"/>
    <property type="evidence" value="ECO:0007669"/>
    <property type="project" value="InterPro"/>
</dbReference>
<dbReference type="EMBL" id="LR134204">
    <property type="protein sequence ID" value="VEB87679.1"/>
    <property type="molecule type" value="Genomic_DNA"/>
</dbReference>
<evidence type="ECO:0000259" key="3">
    <source>
        <dbReference type="PROSITE" id="PS51168"/>
    </source>
</evidence>
<dbReference type="Proteomes" id="UP000270272">
    <property type="component" value="Chromosome"/>
</dbReference>
<dbReference type="Pfam" id="PF01817">
    <property type="entry name" value="CM_2"/>
    <property type="match status" value="1"/>
</dbReference>
<evidence type="ECO:0000313" key="5">
    <source>
        <dbReference type="Proteomes" id="UP000270272"/>
    </source>
</evidence>
<dbReference type="GO" id="GO:0006571">
    <property type="term" value="P:tyrosine biosynthetic process"/>
    <property type="evidence" value="ECO:0007669"/>
    <property type="project" value="InterPro"/>
</dbReference>
<name>A0A447UJB8_CITKO</name>
<dbReference type="AlphaFoldDB" id="A0A447UJB8"/>
<dbReference type="Gene3D" id="1.20.59.10">
    <property type="entry name" value="Chorismate mutase"/>
    <property type="match status" value="1"/>
</dbReference>
<dbReference type="InterPro" id="IPR051331">
    <property type="entry name" value="Chorismate_mutase-related"/>
</dbReference>
<dbReference type="GO" id="GO:0009697">
    <property type="term" value="P:salicylic acid biosynthetic process"/>
    <property type="evidence" value="ECO:0007669"/>
    <property type="project" value="TreeGrafter"/>
</dbReference>
<dbReference type="NCBIfam" id="TIGR01799">
    <property type="entry name" value="CM_T"/>
    <property type="match status" value="1"/>
</dbReference>
<dbReference type="EC" id="5.4.99.5" evidence="1"/>
<gene>
    <name evidence="4" type="primary">tyrA_2</name>
    <name evidence="4" type="ORF">NCTC11075_01565</name>
</gene>
<dbReference type="InterPro" id="IPR002701">
    <property type="entry name" value="CM_II_prokaryot"/>
</dbReference>
<evidence type="ECO:0000256" key="2">
    <source>
        <dbReference type="ARBA" id="ARBA00023235"/>
    </source>
</evidence>
<reference evidence="4 5" key="1">
    <citation type="submission" date="2018-12" db="EMBL/GenBank/DDBJ databases">
        <authorList>
            <consortium name="Pathogen Informatics"/>
        </authorList>
    </citation>
    <scope>NUCLEOTIDE SEQUENCE [LARGE SCALE GENOMIC DNA]</scope>
    <source>
        <strain evidence="4 5">NCTC11075</strain>
    </source>
</reference>
<organism evidence="4 5">
    <name type="scientific">Citrobacter koseri</name>
    <name type="common">Citrobacter diversus</name>
    <dbReference type="NCBI Taxonomy" id="545"/>
    <lineage>
        <taxon>Bacteria</taxon>
        <taxon>Pseudomonadati</taxon>
        <taxon>Pseudomonadota</taxon>
        <taxon>Gammaproteobacteria</taxon>
        <taxon>Enterobacterales</taxon>
        <taxon>Enterobacteriaceae</taxon>
        <taxon>Citrobacter</taxon>
    </lineage>
</organism>
<dbReference type="PROSITE" id="PS51168">
    <property type="entry name" value="CHORISMATE_MUT_2"/>
    <property type="match status" value="1"/>
</dbReference>
<dbReference type="UniPathway" id="UPA00120">
    <property type="reaction ID" value="UER00203"/>
</dbReference>
<dbReference type="GO" id="GO:0004106">
    <property type="term" value="F:chorismate mutase activity"/>
    <property type="evidence" value="ECO:0007669"/>
    <property type="project" value="UniProtKB-EC"/>
</dbReference>
<proteinExistence type="predicted"/>
<dbReference type="SUPFAM" id="SSF48600">
    <property type="entry name" value="Chorismate mutase II"/>
    <property type="match status" value="1"/>
</dbReference>
<accession>A0A447UJB8</accession>
<keyword evidence="2" id="KW-0413">Isomerase</keyword>
<dbReference type="PANTHER" id="PTHR38041">
    <property type="entry name" value="CHORISMATE MUTASE"/>
    <property type="match status" value="1"/>
</dbReference>
<sequence>MVAELTALRDQIDEVDKALLDLLAKRLELVAEVGEVKSRFGLPIYVPEREASMLASRRAEAEALGVPPDLIEDVLRRVMRESYSSENDKGFKTLCPSLRPVVIVGGGGQMGRLFEKMLTLSGYQVRILEQQELGTGAGDRGRCRDGDRKCADSYHGAGDREITAFACGLYSGRSCIG</sequence>
<dbReference type="InterPro" id="IPR036263">
    <property type="entry name" value="Chorismate_II_sf"/>
</dbReference>
<evidence type="ECO:0000256" key="1">
    <source>
        <dbReference type="ARBA" id="ARBA00012404"/>
    </source>
</evidence>
<protein>
    <recommendedName>
        <fullName evidence="1">chorismate mutase</fullName>
        <ecNumber evidence="1">5.4.99.5</ecNumber>
    </recommendedName>
</protein>
<dbReference type="Gene3D" id="3.40.50.720">
    <property type="entry name" value="NAD(P)-binding Rossmann-like Domain"/>
    <property type="match status" value="1"/>
</dbReference>
<feature type="domain" description="Chorismate mutase" evidence="3">
    <location>
        <begin position="1"/>
        <end position="90"/>
    </location>
</feature>
<dbReference type="InterPro" id="IPR011277">
    <property type="entry name" value="CM_T"/>
</dbReference>
<evidence type="ECO:0000313" key="4">
    <source>
        <dbReference type="EMBL" id="VEB87679.1"/>
    </source>
</evidence>
<dbReference type="SMART" id="SM00830">
    <property type="entry name" value="CM_2"/>
    <property type="match status" value="1"/>
</dbReference>
<dbReference type="InterPro" id="IPR036979">
    <property type="entry name" value="CM_dom_sf"/>
</dbReference>
<dbReference type="PANTHER" id="PTHR38041:SF1">
    <property type="entry name" value="CHORISMATE MUTASE"/>
    <property type="match status" value="1"/>
</dbReference>
<dbReference type="GO" id="GO:0046417">
    <property type="term" value="P:chorismate metabolic process"/>
    <property type="evidence" value="ECO:0007669"/>
    <property type="project" value="InterPro"/>
</dbReference>